<sequence length="29" mass="3253">MFCSSNFSLFTDAPLTSEKPSKILIISQF</sequence>
<organism evidence="1">
    <name type="scientific">Arundo donax</name>
    <name type="common">Giant reed</name>
    <name type="synonym">Donax arundinaceus</name>
    <dbReference type="NCBI Taxonomy" id="35708"/>
    <lineage>
        <taxon>Eukaryota</taxon>
        <taxon>Viridiplantae</taxon>
        <taxon>Streptophyta</taxon>
        <taxon>Embryophyta</taxon>
        <taxon>Tracheophyta</taxon>
        <taxon>Spermatophyta</taxon>
        <taxon>Magnoliopsida</taxon>
        <taxon>Liliopsida</taxon>
        <taxon>Poales</taxon>
        <taxon>Poaceae</taxon>
        <taxon>PACMAD clade</taxon>
        <taxon>Arundinoideae</taxon>
        <taxon>Arundineae</taxon>
        <taxon>Arundo</taxon>
    </lineage>
</organism>
<evidence type="ECO:0000313" key="1">
    <source>
        <dbReference type="EMBL" id="JAD63997.1"/>
    </source>
</evidence>
<proteinExistence type="predicted"/>
<name>A0A0A9BXL3_ARUDO</name>
<dbReference type="EMBL" id="GBRH01233898">
    <property type="protein sequence ID" value="JAD63997.1"/>
    <property type="molecule type" value="Transcribed_RNA"/>
</dbReference>
<reference evidence="1" key="1">
    <citation type="submission" date="2014-09" db="EMBL/GenBank/DDBJ databases">
        <authorList>
            <person name="Magalhaes I.L.F."/>
            <person name="Oliveira U."/>
            <person name="Santos F.R."/>
            <person name="Vidigal T.H.D.A."/>
            <person name="Brescovit A.D."/>
            <person name="Santos A.J."/>
        </authorList>
    </citation>
    <scope>NUCLEOTIDE SEQUENCE</scope>
    <source>
        <tissue evidence="1">Shoot tissue taken approximately 20 cm above the soil surface</tissue>
    </source>
</reference>
<protein>
    <submittedName>
        <fullName evidence="1">Uncharacterized protein</fullName>
    </submittedName>
</protein>
<dbReference type="AlphaFoldDB" id="A0A0A9BXL3"/>
<reference evidence="1" key="2">
    <citation type="journal article" date="2015" name="Data Brief">
        <title>Shoot transcriptome of the giant reed, Arundo donax.</title>
        <authorList>
            <person name="Barrero R.A."/>
            <person name="Guerrero F.D."/>
            <person name="Moolhuijzen P."/>
            <person name="Goolsby J.A."/>
            <person name="Tidwell J."/>
            <person name="Bellgard S.E."/>
            <person name="Bellgard M.I."/>
        </authorList>
    </citation>
    <scope>NUCLEOTIDE SEQUENCE</scope>
    <source>
        <tissue evidence="1">Shoot tissue taken approximately 20 cm above the soil surface</tissue>
    </source>
</reference>
<accession>A0A0A9BXL3</accession>